<proteinExistence type="predicted"/>
<accession>A0A978V2A9</accession>
<protein>
    <submittedName>
        <fullName evidence="1">Uncharacterized protein</fullName>
    </submittedName>
</protein>
<dbReference type="Proteomes" id="UP000813462">
    <property type="component" value="Unassembled WGS sequence"/>
</dbReference>
<name>A0A978V2A9_ZIZJJ</name>
<reference evidence="1" key="1">
    <citation type="journal article" date="2021" name="Front. Plant Sci.">
        <title>Chromosome-Scale Genome Assembly for Chinese Sour Jujube and Insights Into Its Genome Evolution and Domestication Signature.</title>
        <authorList>
            <person name="Shen L.-Y."/>
            <person name="Luo H."/>
            <person name="Wang X.-L."/>
            <person name="Wang X.-M."/>
            <person name="Qiu X.-J."/>
            <person name="Liu H."/>
            <person name="Zhou S.-S."/>
            <person name="Jia K.-H."/>
            <person name="Nie S."/>
            <person name="Bao Y.-T."/>
            <person name="Zhang R.-G."/>
            <person name="Yun Q.-Z."/>
            <person name="Chai Y.-H."/>
            <person name="Lu J.-Y."/>
            <person name="Li Y."/>
            <person name="Zhao S.-W."/>
            <person name="Mao J.-F."/>
            <person name="Jia S.-G."/>
            <person name="Mao Y.-M."/>
        </authorList>
    </citation>
    <scope>NUCLEOTIDE SEQUENCE</scope>
    <source>
        <strain evidence="1">AT0</strain>
        <tissue evidence="1">Leaf</tissue>
    </source>
</reference>
<dbReference type="EMBL" id="JAEACU010000007">
    <property type="protein sequence ID" value="KAH7521492.1"/>
    <property type="molecule type" value="Genomic_DNA"/>
</dbReference>
<evidence type="ECO:0000313" key="2">
    <source>
        <dbReference type="Proteomes" id="UP000813462"/>
    </source>
</evidence>
<gene>
    <name evidence="1" type="ORF">FEM48_Zijuj07G0039300</name>
</gene>
<sequence length="200" mass="21637">MDEPVLFALNEPVDSLLDSPIEDDDNARLYESDKDEEDDDNALYERFKVQGSDNAFRQNVGNGADSFLGSVESHAAKKNVGNGVGTSVGSTEVYNNEGNVGRAPTFGPKNVNSIEEVHYDYDDLVNLASSDEDGDTMTLPIYSSLDDLLKLSVGMKENPKMKFAHLQSKAKQDIIVGISNSQAYRAKVKANAQAAGDVAP</sequence>
<dbReference type="AlphaFoldDB" id="A0A978V2A9"/>
<comment type="caution">
    <text evidence="1">The sequence shown here is derived from an EMBL/GenBank/DDBJ whole genome shotgun (WGS) entry which is preliminary data.</text>
</comment>
<organism evidence="1 2">
    <name type="scientific">Ziziphus jujuba var. spinosa</name>
    <dbReference type="NCBI Taxonomy" id="714518"/>
    <lineage>
        <taxon>Eukaryota</taxon>
        <taxon>Viridiplantae</taxon>
        <taxon>Streptophyta</taxon>
        <taxon>Embryophyta</taxon>
        <taxon>Tracheophyta</taxon>
        <taxon>Spermatophyta</taxon>
        <taxon>Magnoliopsida</taxon>
        <taxon>eudicotyledons</taxon>
        <taxon>Gunneridae</taxon>
        <taxon>Pentapetalae</taxon>
        <taxon>rosids</taxon>
        <taxon>fabids</taxon>
        <taxon>Rosales</taxon>
        <taxon>Rhamnaceae</taxon>
        <taxon>Paliureae</taxon>
        <taxon>Ziziphus</taxon>
    </lineage>
</organism>
<evidence type="ECO:0000313" key="1">
    <source>
        <dbReference type="EMBL" id="KAH7521492.1"/>
    </source>
</evidence>